<dbReference type="EC" id="2.5.1.60" evidence="6"/>
<dbReference type="SUPFAM" id="SSF48439">
    <property type="entry name" value="Protein prenylyltransferase"/>
    <property type="match status" value="1"/>
</dbReference>
<dbReference type="Gene3D" id="2.60.40.1130">
    <property type="entry name" value="Rab geranylgeranyltransferase alpha-subunit, insert domain"/>
    <property type="match status" value="1"/>
</dbReference>
<comment type="catalytic activity">
    <reaction evidence="5 6">
        <text>geranylgeranyl diphosphate + L-cysteinyl-[protein] = S-geranylgeranyl-L-cysteinyl-[protein] + diphosphate</text>
        <dbReference type="Rhea" id="RHEA:21240"/>
        <dbReference type="Rhea" id="RHEA-COMP:10131"/>
        <dbReference type="Rhea" id="RHEA-COMP:11537"/>
        <dbReference type="ChEBI" id="CHEBI:29950"/>
        <dbReference type="ChEBI" id="CHEBI:33019"/>
        <dbReference type="ChEBI" id="CHEBI:57533"/>
        <dbReference type="ChEBI" id="CHEBI:86021"/>
        <dbReference type="EC" id="2.5.1.60"/>
    </reaction>
</comment>
<dbReference type="GO" id="GO:0004663">
    <property type="term" value="F:Rab geranylgeranyltransferase activity"/>
    <property type="evidence" value="ECO:0007669"/>
    <property type="project" value="UniProtKB-UniRule"/>
</dbReference>
<keyword evidence="4" id="KW-0677">Repeat</keyword>
<evidence type="ECO:0000256" key="4">
    <source>
        <dbReference type="ARBA" id="ARBA00022737"/>
    </source>
</evidence>
<proteinExistence type="inferred from homology"/>
<dbReference type="GO" id="GO:0005968">
    <property type="term" value="C:Rab-protein geranylgeranyltransferase complex"/>
    <property type="evidence" value="ECO:0007669"/>
    <property type="project" value="TreeGrafter"/>
</dbReference>
<accession>T1GSK2</accession>
<dbReference type="Proteomes" id="UP000015102">
    <property type="component" value="Unassembled WGS sequence"/>
</dbReference>
<evidence type="ECO:0000256" key="2">
    <source>
        <dbReference type="ARBA" id="ARBA00022602"/>
    </source>
</evidence>
<protein>
    <recommendedName>
        <fullName evidence="6">Geranylgeranyl transferase type-2 subunit alpha</fullName>
        <ecNumber evidence="6">2.5.1.60</ecNumber>
    </recommendedName>
    <alternativeName>
        <fullName evidence="6">Geranylgeranyl transferase type II subunit alpha</fullName>
    </alternativeName>
</protein>
<keyword evidence="8" id="KW-1185">Reference proteome</keyword>
<comment type="similarity">
    <text evidence="1 6">Belongs to the protein prenyltransferase subunit alpha family.</text>
</comment>
<dbReference type="Pfam" id="PF01239">
    <property type="entry name" value="PPTA"/>
    <property type="match status" value="4"/>
</dbReference>
<dbReference type="FunFam" id="1.25.40.120:FF:000001">
    <property type="entry name" value="Geranylgeranyl transferase type-2 subunit alpha"/>
    <property type="match status" value="1"/>
</dbReference>
<dbReference type="PANTHER" id="PTHR11129">
    <property type="entry name" value="PROTEIN FARNESYLTRANSFERASE ALPHA SUBUNIT/RAB GERANYLGERANYL TRANSFERASE ALPHA SUBUNIT"/>
    <property type="match status" value="1"/>
</dbReference>
<evidence type="ECO:0000256" key="1">
    <source>
        <dbReference type="ARBA" id="ARBA00006734"/>
    </source>
</evidence>
<keyword evidence="3 6" id="KW-0808">Transferase</keyword>
<reference evidence="8" key="1">
    <citation type="submission" date="2013-02" db="EMBL/GenBank/DDBJ databases">
        <authorList>
            <person name="Hughes D."/>
        </authorList>
    </citation>
    <scope>NUCLEOTIDE SEQUENCE</scope>
    <source>
        <strain>Durham</strain>
        <strain evidence="8">NC isolate 2 -- Noor lab</strain>
    </source>
</reference>
<dbReference type="PANTHER" id="PTHR11129:SF2">
    <property type="entry name" value="GERANYLGERANYL TRANSFERASE TYPE-2 SUBUNIT ALPHA"/>
    <property type="match status" value="1"/>
</dbReference>
<reference evidence="7" key="2">
    <citation type="submission" date="2015-06" db="UniProtKB">
        <authorList>
            <consortium name="EnsemblMetazoa"/>
        </authorList>
    </citation>
    <scope>IDENTIFICATION</scope>
</reference>
<name>T1GSK2_MEGSC</name>
<evidence type="ECO:0000313" key="7">
    <source>
        <dbReference type="EnsemblMetazoa" id="MESCA006662-PA"/>
    </source>
</evidence>
<dbReference type="EnsemblMetazoa" id="MESCA006662-RA">
    <property type="protein sequence ID" value="MESCA006662-PA"/>
    <property type="gene ID" value="MESCA006662"/>
</dbReference>
<dbReference type="HOGENOM" id="CLU_031996_3_2_1"/>
<evidence type="ECO:0000256" key="6">
    <source>
        <dbReference type="RuleBase" id="RU367120"/>
    </source>
</evidence>
<comment type="function">
    <text evidence="6">Catalyzes the transfer of a geranyl-geranyl moiety from geranyl-geranyl pyrophosphate to cysteines occuring in specific C-terminal amino acid sequences.</text>
</comment>
<evidence type="ECO:0000256" key="5">
    <source>
        <dbReference type="ARBA" id="ARBA00047658"/>
    </source>
</evidence>
<dbReference type="InterPro" id="IPR002088">
    <property type="entry name" value="Prenyl_trans_a"/>
</dbReference>
<dbReference type="PROSITE" id="PS51147">
    <property type="entry name" value="PFTA"/>
    <property type="match status" value="4"/>
</dbReference>
<organism evidence="7 8">
    <name type="scientific">Megaselia scalaris</name>
    <name type="common">Humpbacked fly</name>
    <name type="synonym">Phora scalaris</name>
    <dbReference type="NCBI Taxonomy" id="36166"/>
    <lineage>
        <taxon>Eukaryota</taxon>
        <taxon>Metazoa</taxon>
        <taxon>Ecdysozoa</taxon>
        <taxon>Arthropoda</taxon>
        <taxon>Hexapoda</taxon>
        <taxon>Insecta</taxon>
        <taxon>Pterygota</taxon>
        <taxon>Neoptera</taxon>
        <taxon>Endopterygota</taxon>
        <taxon>Diptera</taxon>
        <taxon>Brachycera</taxon>
        <taxon>Muscomorpha</taxon>
        <taxon>Platypezoidea</taxon>
        <taxon>Phoridae</taxon>
        <taxon>Megaseliini</taxon>
        <taxon>Megaselia</taxon>
    </lineage>
</organism>
<keyword evidence="2 6" id="KW-0637">Prenyltransferase</keyword>
<dbReference type="OMA" id="YNAWHHR"/>
<dbReference type="EMBL" id="CAQQ02392149">
    <property type="status" value="NOT_ANNOTATED_CDS"/>
    <property type="molecule type" value="Genomic_DNA"/>
</dbReference>
<dbReference type="STRING" id="36166.T1GSK2"/>
<sequence>MHGRLKVRTSEEEAARKKKEQDLKVKAYRAAMGRIQQKRISNELDQEMMTLSGQVLARIPDVYTLWNIRKECLLELTSSLEDEEKQAIFDKDLGFAEQCLMVNPKSYGAWHHRCWVLENSPTPNWMKEVQLCTKYLKLDERNFHCWDYRRFVVKKAEITSEKEFEFCTEKIKHNFSNYSSWHYRSKLLPILHPHPTVKSRPISEEILKEELELVLTAAFTDPNDSSAWFYQRWLLGYSQPDLDIAAFRISKDKAVIAFTKAVNLMEAKNCSLSTLDWKSATGEVYDNTWVVNGDSLLQNFNRDSMISLDYNDKTYTLELSQNEDFLFGIKCPRFEYEFGAGVLDTLKTQLDSCNELLEYEPDSKWTLLTASLLMRAVDRKGYHEKSLEFLKKLQNIDSNRKVTIKIWLLNGTLRKSWRNLLRIKKFQ</sequence>
<evidence type="ECO:0000313" key="8">
    <source>
        <dbReference type="Proteomes" id="UP000015102"/>
    </source>
</evidence>
<dbReference type="AlphaFoldDB" id="T1GSK2"/>
<dbReference type="GO" id="GO:0097354">
    <property type="term" value="P:prenylation"/>
    <property type="evidence" value="ECO:0007669"/>
    <property type="project" value="UniProtKB-UniRule"/>
</dbReference>
<dbReference type="Gene3D" id="1.25.40.120">
    <property type="entry name" value="Protein prenylyltransferase"/>
    <property type="match status" value="1"/>
</dbReference>
<evidence type="ECO:0000256" key="3">
    <source>
        <dbReference type="ARBA" id="ARBA00022679"/>
    </source>
</evidence>